<feature type="compositionally biased region" description="Low complexity" evidence="1">
    <location>
        <begin position="36"/>
        <end position="57"/>
    </location>
</feature>
<dbReference type="EMBL" id="JBGBPQ010000020">
    <property type="protein sequence ID" value="KAL1504006.1"/>
    <property type="molecule type" value="Genomic_DNA"/>
</dbReference>
<feature type="region of interest" description="Disordered" evidence="1">
    <location>
        <begin position="36"/>
        <end position="61"/>
    </location>
</feature>
<dbReference type="Proteomes" id="UP001515480">
    <property type="component" value="Unassembled WGS sequence"/>
</dbReference>
<keyword evidence="4" id="KW-1185">Reference proteome</keyword>
<protein>
    <submittedName>
        <fullName evidence="3">Uncharacterized protein</fullName>
    </submittedName>
</protein>
<keyword evidence="2" id="KW-0732">Signal</keyword>
<dbReference type="AlphaFoldDB" id="A0AB34INM1"/>
<comment type="caution">
    <text evidence="3">The sequence shown here is derived from an EMBL/GenBank/DDBJ whole genome shotgun (WGS) entry which is preliminary data.</text>
</comment>
<proteinExistence type="predicted"/>
<evidence type="ECO:0000313" key="3">
    <source>
        <dbReference type="EMBL" id="KAL1504006.1"/>
    </source>
</evidence>
<evidence type="ECO:0000256" key="2">
    <source>
        <dbReference type="SAM" id="SignalP"/>
    </source>
</evidence>
<organism evidence="3 4">
    <name type="scientific">Prymnesium parvum</name>
    <name type="common">Toxic golden alga</name>
    <dbReference type="NCBI Taxonomy" id="97485"/>
    <lineage>
        <taxon>Eukaryota</taxon>
        <taxon>Haptista</taxon>
        <taxon>Haptophyta</taxon>
        <taxon>Prymnesiophyceae</taxon>
        <taxon>Prymnesiales</taxon>
        <taxon>Prymnesiaceae</taxon>
        <taxon>Prymnesium</taxon>
    </lineage>
</organism>
<accession>A0AB34INM1</accession>
<name>A0AB34INM1_PRYPA</name>
<sequence>MAAGWLLPLSLGLAAPLPPLRLPLSSHARPAAPHPALLAPRRLFPPSSRRSAPRLALDPPPPDAPALLSATWAAAQHAAATLAPPLADGARAALDAAQAAAPALLESSRAAAEWCRPAIESSRAAVDAAAPAVAAALGAAAEAAGRAADAALPAVGGAVAEAAKSAAGEEAWARVEGGAAAAAEAWERVEGGVAAGARAARAVGGVAARAAGGAARALEAAGREAAPVVQPLLDDLRDDGVISPQTVDAFGEAAWVKFNAGGREMLRRLAVGLRDVAGVLDDEPAVESAKGATAGLRVPSVKEVADTFAGSLVRAGAPYLLAGGVFLLALESLRQLFEPVEKVVKQVVAMLVLAAVMRAAYVNWDTIQTTYEVLTGARPLFKF</sequence>
<evidence type="ECO:0000313" key="4">
    <source>
        <dbReference type="Proteomes" id="UP001515480"/>
    </source>
</evidence>
<evidence type="ECO:0000256" key="1">
    <source>
        <dbReference type="SAM" id="MobiDB-lite"/>
    </source>
</evidence>
<feature type="signal peptide" evidence="2">
    <location>
        <begin position="1"/>
        <end position="16"/>
    </location>
</feature>
<feature type="chain" id="PRO_5044191655" evidence="2">
    <location>
        <begin position="17"/>
        <end position="383"/>
    </location>
</feature>
<reference evidence="3 4" key="1">
    <citation type="journal article" date="2024" name="Science">
        <title>Giant polyketide synthase enzymes in the biosynthesis of giant marine polyether toxins.</title>
        <authorList>
            <person name="Fallon T.R."/>
            <person name="Shende V.V."/>
            <person name="Wierzbicki I.H."/>
            <person name="Pendleton A.L."/>
            <person name="Watervoot N.F."/>
            <person name="Auber R.P."/>
            <person name="Gonzalez D.J."/>
            <person name="Wisecaver J.H."/>
            <person name="Moore B.S."/>
        </authorList>
    </citation>
    <scope>NUCLEOTIDE SEQUENCE [LARGE SCALE GENOMIC DNA]</scope>
    <source>
        <strain evidence="3 4">12B1</strain>
    </source>
</reference>
<gene>
    <name evidence="3" type="ORF">AB1Y20_010421</name>
</gene>